<proteinExistence type="predicted"/>
<dbReference type="AlphaFoldDB" id="A0A7J9GK20"/>
<gene>
    <name evidence="1" type="ORF">Gohar_008171</name>
</gene>
<dbReference type="EMBL" id="JABFAD010000005">
    <property type="protein sequence ID" value="MBA0797474.1"/>
    <property type="molecule type" value="Genomic_DNA"/>
</dbReference>
<dbReference type="PANTHER" id="PTHR32448">
    <property type="entry name" value="OS08G0158400 PROTEIN"/>
    <property type="match status" value="1"/>
</dbReference>
<dbReference type="OrthoDB" id="407275at2759"/>
<evidence type="ECO:0000313" key="1">
    <source>
        <dbReference type="EMBL" id="MBA0797474.1"/>
    </source>
</evidence>
<dbReference type="Proteomes" id="UP000593560">
    <property type="component" value="Unassembled WGS sequence"/>
</dbReference>
<protein>
    <submittedName>
        <fullName evidence="1">Uncharacterized protein</fullName>
    </submittedName>
</protein>
<organism evidence="1 2">
    <name type="scientific">Gossypium harknessii</name>
    <dbReference type="NCBI Taxonomy" id="34285"/>
    <lineage>
        <taxon>Eukaryota</taxon>
        <taxon>Viridiplantae</taxon>
        <taxon>Streptophyta</taxon>
        <taxon>Embryophyta</taxon>
        <taxon>Tracheophyta</taxon>
        <taxon>Spermatophyta</taxon>
        <taxon>Magnoliopsida</taxon>
        <taxon>eudicotyledons</taxon>
        <taxon>Gunneridae</taxon>
        <taxon>Pentapetalae</taxon>
        <taxon>rosids</taxon>
        <taxon>malvids</taxon>
        <taxon>Malvales</taxon>
        <taxon>Malvaceae</taxon>
        <taxon>Malvoideae</taxon>
        <taxon>Gossypium</taxon>
    </lineage>
</organism>
<comment type="caution">
    <text evidence="1">The sequence shown here is derived from an EMBL/GenBank/DDBJ whole genome shotgun (WGS) entry which is preliminary data.</text>
</comment>
<accession>A0A7J9GK20</accession>
<evidence type="ECO:0000313" key="2">
    <source>
        <dbReference type="Proteomes" id="UP000593560"/>
    </source>
</evidence>
<dbReference type="Gene3D" id="3.40.462.20">
    <property type="match status" value="1"/>
</dbReference>
<keyword evidence="2" id="KW-1185">Reference proteome</keyword>
<reference evidence="1 2" key="1">
    <citation type="journal article" date="2019" name="Genome Biol. Evol.">
        <title>Insights into the evolution of the New World diploid cottons (Gossypium, subgenus Houzingenia) based on genome sequencing.</title>
        <authorList>
            <person name="Grover C.E."/>
            <person name="Arick M.A. 2nd"/>
            <person name="Thrash A."/>
            <person name="Conover J.L."/>
            <person name="Sanders W.S."/>
            <person name="Peterson D.G."/>
            <person name="Frelichowski J.E."/>
            <person name="Scheffler J.A."/>
            <person name="Scheffler B.E."/>
            <person name="Wendel J.F."/>
        </authorList>
    </citation>
    <scope>NUCLEOTIDE SEQUENCE [LARGE SCALE GENOMIC DNA]</scope>
    <source>
        <strain evidence="1">0</strain>
        <tissue evidence="1">Leaf</tissue>
    </source>
</reference>
<sequence>MQERFPELGLVKEDFIEMTWIESVLFMSGLSNETSEALIDRNRSLLPPSFKSKSDYVNEPVPEIALQGLWPQLLEVDEASTAVQTFIAYGGMDETSETETPFPHRKGTLYNIHYNIGWQEEENIRSQRYISWMRKLYSYMGPFVSKSHEQRMLITEISILEEIMMMARQIISKQAFGAINILRIILID</sequence>
<name>A0A7J9GK20_9ROSI</name>